<evidence type="ECO:0000256" key="3">
    <source>
        <dbReference type="SAM" id="MobiDB-lite"/>
    </source>
</evidence>
<dbReference type="InterPro" id="IPR019331">
    <property type="entry name" value="FAM192A/Fyv6_N"/>
</dbReference>
<sequence length="574" mass="62700">MQRIAREGKIESLNQIESDRVNCPPPPSSIMSSRFVSGGVIAGHDDGNKTSSQNANHSDPNPKGDDGRTTTTSTSTPTTTAPTTGTGDAGRSGGGGSGTGTGIGSMSTSSQSQEWAAVQKEIEEDRRRRAEARKRDVEGGGEKSLYEILQANKGDETFPVCQRCSKAERYCDRSGRPSGHTGSNDLDPAKTSLLGESPRRLLQSSELANYFQNYINHIAPWYDLSDAYCLFSSEVPIIALDEPLLFYAVIALSAMHVSQPTAPSARTIAETYHTRCIRRLIDLDADDVLIEKGVALATTCLLRSYEILAEDHDPNRHLQGAFSLASQLRDFVGHPSRGLRHSGFWNYLREDITFGLFGDCPLKIDLGHTPRLRNVLSDQEQLNAITLVLGRIINATIGSTSEEVDGCWGLMLSHIRDWLSELPVHFQPFSRTPLQSLSRLPTVHMLKACHAASRHYCLVSLAVLTIHAQTAMRVNELVSLASGAGLITGTATGKEDMLEQIGLEICGIAFTSNDPSVLVNAFGPMAYCAKHIRAEATQHEVVRHLVASRKLTGWPVQQIVSDLQRYWTVNRPTP</sequence>
<evidence type="ECO:0000256" key="2">
    <source>
        <dbReference type="ARBA" id="ARBA00023242"/>
    </source>
</evidence>
<feature type="compositionally biased region" description="Gly residues" evidence="3">
    <location>
        <begin position="87"/>
        <end position="103"/>
    </location>
</feature>
<comment type="subcellular location">
    <subcellularLocation>
        <location evidence="1">Nucleus</location>
    </subcellularLocation>
</comment>
<protein>
    <recommendedName>
        <fullName evidence="4">FAM192A/Fyv6 N-terminal domain-containing protein</fullName>
    </recommendedName>
</protein>
<evidence type="ECO:0000313" key="6">
    <source>
        <dbReference type="Proteomes" id="UP001148614"/>
    </source>
</evidence>
<dbReference type="GO" id="GO:0005634">
    <property type="term" value="C:nucleus"/>
    <property type="evidence" value="ECO:0007669"/>
    <property type="project" value="UniProtKB-SubCell"/>
</dbReference>
<feature type="compositionally biased region" description="Low complexity" evidence="3">
    <location>
        <begin position="69"/>
        <end position="86"/>
    </location>
</feature>
<feature type="compositionally biased region" description="Polar residues" evidence="3">
    <location>
        <begin position="49"/>
        <end position="59"/>
    </location>
</feature>
<feature type="compositionally biased region" description="Basic and acidic residues" evidence="3">
    <location>
        <begin position="1"/>
        <end position="10"/>
    </location>
</feature>
<feature type="region of interest" description="Disordered" evidence="3">
    <location>
        <begin position="1"/>
        <end position="140"/>
    </location>
</feature>
<dbReference type="Pfam" id="PF11951">
    <property type="entry name" value="Fungal_trans_2"/>
    <property type="match status" value="1"/>
</dbReference>
<accession>A0A9W8N9K9</accession>
<feature type="domain" description="FAM192A/Fyv6 N-terminal" evidence="4">
    <location>
        <begin position="109"/>
        <end position="154"/>
    </location>
</feature>
<dbReference type="Proteomes" id="UP001148614">
    <property type="component" value="Unassembled WGS sequence"/>
</dbReference>
<dbReference type="VEuPathDB" id="FungiDB:F4678DRAFT_421558"/>
<evidence type="ECO:0000259" key="4">
    <source>
        <dbReference type="Pfam" id="PF10187"/>
    </source>
</evidence>
<keyword evidence="6" id="KW-1185">Reference proteome</keyword>
<dbReference type="PANTHER" id="PTHR37534:SF2">
    <property type="entry name" value="N-ACETYLTRANSFERASE DOMAIN-CONTAINING PROTEIN"/>
    <property type="match status" value="1"/>
</dbReference>
<dbReference type="CDD" id="cd12148">
    <property type="entry name" value="fungal_TF_MHR"/>
    <property type="match status" value="1"/>
</dbReference>
<feature type="region of interest" description="Disordered" evidence="3">
    <location>
        <begin position="170"/>
        <end position="192"/>
    </location>
</feature>
<dbReference type="GO" id="GO:0003700">
    <property type="term" value="F:DNA-binding transcription factor activity"/>
    <property type="evidence" value="ECO:0007669"/>
    <property type="project" value="TreeGrafter"/>
</dbReference>
<dbReference type="PANTHER" id="PTHR37534">
    <property type="entry name" value="TRANSCRIPTIONAL ACTIVATOR PROTEIN UGA3"/>
    <property type="match status" value="1"/>
</dbReference>
<feature type="compositionally biased region" description="Basic and acidic residues" evidence="3">
    <location>
        <begin position="120"/>
        <end position="140"/>
    </location>
</feature>
<keyword evidence="2" id="KW-0539">Nucleus</keyword>
<dbReference type="AlphaFoldDB" id="A0A9W8N9K9"/>
<dbReference type="EMBL" id="JANPWZ010001676">
    <property type="protein sequence ID" value="KAJ3564004.1"/>
    <property type="molecule type" value="Genomic_DNA"/>
</dbReference>
<reference evidence="5" key="1">
    <citation type="submission" date="2022-07" db="EMBL/GenBank/DDBJ databases">
        <title>Genome Sequence of Xylaria arbuscula.</title>
        <authorList>
            <person name="Buettner E."/>
        </authorList>
    </citation>
    <scope>NUCLEOTIDE SEQUENCE</scope>
    <source>
        <strain evidence="5">VT107</strain>
    </source>
</reference>
<dbReference type="GO" id="GO:0000976">
    <property type="term" value="F:transcription cis-regulatory region binding"/>
    <property type="evidence" value="ECO:0007669"/>
    <property type="project" value="TreeGrafter"/>
</dbReference>
<evidence type="ECO:0000256" key="1">
    <source>
        <dbReference type="ARBA" id="ARBA00004123"/>
    </source>
</evidence>
<dbReference type="Pfam" id="PF10187">
    <property type="entry name" value="FAM192A_Fyv6_N"/>
    <property type="match status" value="1"/>
</dbReference>
<dbReference type="InterPro" id="IPR021858">
    <property type="entry name" value="Fun_TF"/>
</dbReference>
<evidence type="ECO:0000313" key="5">
    <source>
        <dbReference type="EMBL" id="KAJ3564004.1"/>
    </source>
</evidence>
<comment type="caution">
    <text evidence="5">The sequence shown here is derived from an EMBL/GenBank/DDBJ whole genome shotgun (WGS) entry which is preliminary data.</text>
</comment>
<name>A0A9W8N9K9_9PEZI</name>
<gene>
    <name evidence="5" type="ORF">NPX13_g7996</name>
</gene>
<dbReference type="GO" id="GO:0045944">
    <property type="term" value="P:positive regulation of transcription by RNA polymerase II"/>
    <property type="evidence" value="ECO:0007669"/>
    <property type="project" value="TreeGrafter"/>
</dbReference>
<organism evidence="5 6">
    <name type="scientific">Xylaria arbuscula</name>
    <dbReference type="NCBI Taxonomy" id="114810"/>
    <lineage>
        <taxon>Eukaryota</taxon>
        <taxon>Fungi</taxon>
        <taxon>Dikarya</taxon>
        <taxon>Ascomycota</taxon>
        <taxon>Pezizomycotina</taxon>
        <taxon>Sordariomycetes</taxon>
        <taxon>Xylariomycetidae</taxon>
        <taxon>Xylariales</taxon>
        <taxon>Xylariaceae</taxon>
        <taxon>Xylaria</taxon>
    </lineage>
</organism>
<proteinExistence type="predicted"/>